<dbReference type="GO" id="GO:0016832">
    <property type="term" value="F:aldehyde-lyase activity"/>
    <property type="evidence" value="ECO:0007669"/>
    <property type="project" value="InterPro"/>
</dbReference>
<feature type="binding site" evidence="2">
    <location>
        <position position="204"/>
    </location>
    <ligand>
        <name>Zn(2+)</name>
        <dbReference type="ChEBI" id="CHEBI:29105"/>
        <label>1</label>
        <note>catalytic</note>
    </ligand>
</feature>
<dbReference type="EMBL" id="DXAM01000048">
    <property type="protein sequence ID" value="HJA03879.1"/>
    <property type="molecule type" value="Genomic_DNA"/>
</dbReference>
<feature type="binding site" evidence="2">
    <location>
        <position position="132"/>
    </location>
    <ligand>
        <name>Zn(2+)</name>
        <dbReference type="ChEBI" id="CHEBI:29105"/>
        <label>2</label>
    </ligand>
</feature>
<feature type="binding site" evidence="2">
    <location>
        <position position="102"/>
    </location>
    <ligand>
        <name>Zn(2+)</name>
        <dbReference type="ChEBI" id="CHEBI:29105"/>
        <label>2</label>
    </ligand>
</feature>
<dbReference type="NCBIfam" id="TIGR00167">
    <property type="entry name" value="cbbA"/>
    <property type="match status" value="1"/>
</dbReference>
<protein>
    <submittedName>
        <fullName evidence="3">Ketose-bisphosphate aldolase</fullName>
    </submittedName>
</protein>
<evidence type="ECO:0000256" key="1">
    <source>
        <dbReference type="PIRSR" id="PIRSR001359-1"/>
    </source>
</evidence>
<proteinExistence type="predicted"/>
<accession>A0A9D2H4T3</accession>
<dbReference type="PANTHER" id="PTHR30304:SF0">
    <property type="entry name" value="D-TAGATOSE-1,6-BISPHOSPHATE ALDOLASE SUBUNIT GATY-RELATED"/>
    <property type="match status" value="1"/>
</dbReference>
<dbReference type="Gene3D" id="3.20.20.70">
    <property type="entry name" value="Aldolase class I"/>
    <property type="match status" value="1"/>
</dbReference>
<dbReference type="Pfam" id="PF01116">
    <property type="entry name" value="F_bP_aldolase"/>
    <property type="match status" value="1"/>
</dbReference>
<dbReference type="CDD" id="cd00947">
    <property type="entry name" value="TBP_aldolase_IIB"/>
    <property type="match status" value="1"/>
</dbReference>
<evidence type="ECO:0000313" key="4">
    <source>
        <dbReference type="Proteomes" id="UP000824220"/>
    </source>
</evidence>
<feature type="binding site" evidence="2">
    <location>
        <position position="81"/>
    </location>
    <ligand>
        <name>Zn(2+)</name>
        <dbReference type="ChEBI" id="CHEBI:29105"/>
        <label>1</label>
        <note>catalytic</note>
    </ligand>
</feature>
<dbReference type="InterPro" id="IPR050246">
    <property type="entry name" value="Class_II_FBP_aldolase"/>
</dbReference>
<feature type="active site" description="Proton donor" evidence="1">
    <location>
        <position position="80"/>
    </location>
</feature>
<dbReference type="InterPro" id="IPR000771">
    <property type="entry name" value="FBA_II"/>
</dbReference>
<reference evidence="3" key="1">
    <citation type="journal article" date="2021" name="PeerJ">
        <title>Extensive microbial diversity within the chicken gut microbiome revealed by metagenomics and culture.</title>
        <authorList>
            <person name="Gilroy R."/>
            <person name="Ravi A."/>
            <person name="Getino M."/>
            <person name="Pursley I."/>
            <person name="Horton D.L."/>
            <person name="Alikhan N.F."/>
            <person name="Baker D."/>
            <person name="Gharbi K."/>
            <person name="Hall N."/>
            <person name="Watson M."/>
            <person name="Adriaenssens E.M."/>
            <person name="Foster-Nyarko E."/>
            <person name="Jarju S."/>
            <person name="Secka A."/>
            <person name="Antonio M."/>
            <person name="Oren A."/>
            <person name="Chaudhuri R.R."/>
            <person name="La Ragione R."/>
            <person name="Hildebrand F."/>
            <person name="Pallen M.J."/>
        </authorList>
    </citation>
    <scope>NUCLEOTIDE SEQUENCE</scope>
    <source>
        <strain evidence="3">ChiHjej8B7-3636</strain>
    </source>
</reference>
<keyword evidence="2" id="KW-0862">Zinc</keyword>
<sequence length="301" mass="32282">MLISGHDLLDIAHKNDFAIPAFNVADYHMFNGLIEISEKKNSPVIIAIHPNEVNLLGFDTLRAIRERLHRSPVPASIHWDHGATADQMVAAIQGGFTSVMLDASAEPFDENIAQTSRAVEIAHAVGVSVEGELGTIGKMESDDGGIIYTDPSDAVSFVERTDVDSLAVAIGTRHGIYPSNITPHLKLDLLREIKAAVGIPLVLHGGSNNPDDEIGEAARSGINKINISSDIKVAFFEKIRDVLADRSLREPDAIVPPAIEAMQAVASQKIDLFGAAGKADLYRTPAAYKVDLFGAGKGETY</sequence>
<dbReference type="PIRSF" id="PIRSF001359">
    <property type="entry name" value="F_bP_aldolase_II"/>
    <property type="match status" value="1"/>
</dbReference>
<dbReference type="PANTHER" id="PTHR30304">
    <property type="entry name" value="D-TAGATOSE-1,6-BISPHOSPHATE ALDOLASE"/>
    <property type="match status" value="1"/>
</dbReference>
<feature type="binding site" evidence="2">
    <location>
        <position position="174"/>
    </location>
    <ligand>
        <name>Zn(2+)</name>
        <dbReference type="ChEBI" id="CHEBI:29105"/>
        <label>1</label>
        <note>catalytic</note>
    </ligand>
</feature>
<evidence type="ECO:0000256" key="2">
    <source>
        <dbReference type="PIRSR" id="PIRSR001359-3"/>
    </source>
</evidence>
<dbReference type="InterPro" id="IPR013785">
    <property type="entry name" value="Aldolase_TIM"/>
</dbReference>
<name>A0A9D2H4T3_9MICO</name>
<gene>
    <name evidence="3" type="ORF">H9800_03360</name>
</gene>
<dbReference type="GO" id="GO:0005975">
    <property type="term" value="P:carbohydrate metabolic process"/>
    <property type="evidence" value="ECO:0007669"/>
    <property type="project" value="InterPro"/>
</dbReference>
<keyword evidence="2" id="KW-0479">Metal-binding</keyword>
<organism evidence="3 4">
    <name type="scientific">Candidatus Microbacterium stercoravium</name>
    <dbReference type="NCBI Taxonomy" id="2838697"/>
    <lineage>
        <taxon>Bacteria</taxon>
        <taxon>Bacillati</taxon>
        <taxon>Actinomycetota</taxon>
        <taxon>Actinomycetes</taxon>
        <taxon>Micrococcales</taxon>
        <taxon>Microbacteriaceae</taxon>
        <taxon>Microbacterium</taxon>
    </lineage>
</organism>
<dbReference type="AlphaFoldDB" id="A0A9D2H4T3"/>
<evidence type="ECO:0000313" key="3">
    <source>
        <dbReference type="EMBL" id="HJA03879.1"/>
    </source>
</evidence>
<comment type="caution">
    <text evidence="3">The sequence shown here is derived from an EMBL/GenBank/DDBJ whole genome shotgun (WGS) entry which is preliminary data.</text>
</comment>
<dbReference type="GO" id="GO:0008270">
    <property type="term" value="F:zinc ion binding"/>
    <property type="evidence" value="ECO:0007669"/>
    <property type="project" value="InterPro"/>
</dbReference>
<comment type="cofactor">
    <cofactor evidence="2">
        <name>Zn(2+)</name>
        <dbReference type="ChEBI" id="CHEBI:29105"/>
    </cofactor>
    <text evidence="2">Binds 2 Zn(2+) ions per subunit. One is catalytic and the other provides a structural contribution.</text>
</comment>
<dbReference type="Proteomes" id="UP000824220">
    <property type="component" value="Unassembled WGS sequence"/>
</dbReference>
<dbReference type="SUPFAM" id="SSF51569">
    <property type="entry name" value="Aldolase"/>
    <property type="match status" value="1"/>
</dbReference>
<reference evidence="3" key="2">
    <citation type="submission" date="2021-04" db="EMBL/GenBank/DDBJ databases">
        <authorList>
            <person name="Gilroy R."/>
        </authorList>
    </citation>
    <scope>NUCLEOTIDE SEQUENCE</scope>
    <source>
        <strain evidence="3">ChiHjej8B7-3636</strain>
    </source>
</reference>